<evidence type="ECO:0000256" key="1">
    <source>
        <dbReference type="SAM" id="SignalP"/>
    </source>
</evidence>
<evidence type="ECO:0008006" key="4">
    <source>
        <dbReference type="Google" id="ProtNLM"/>
    </source>
</evidence>
<keyword evidence="1" id="KW-0732">Signal</keyword>
<dbReference type="EMBL" id="JAPEVI010000003">
    <property type="protein sequence ID" value="MCX2724080.1"/>
    <property type="molecule type" value="Genomic_DNA"/>
</dbReference>
<organism evidence="2 3">
    <name type="scientific">Roseibium salinum</name>
    <dbReference type="NCBI Taxonomy" id="1604349"/>
    <lineage>
        <taxon>Bacteria</taxon>
        <taxon>Pseudomonadati</taxon>
        <taxon>Pseudomonadota</taxon>
        <taxon>Alphaproteobacteria</taxon>
        <taxon>Hyphomicrobiales</taxon>
        <taxon>Stappiaceae</taxon>
        <taxon>Roseibium</taxon>
    </lineage>
</organism>
<accession>A0ABT3R4F2</accession>
<evidence type="ECO:0000313" key="3">
    <source>
        <dbReference type="Proteomes" id="UP001300261"/>
    </source>
</evidence>
<comment type="caution">
    <text evidence="2">The sequence shown here is derived from an EMBL/GenBank/DDBJ whole genome shotgun (WGS) entry which is preliminary data.</text>
</comment>
<feature type="chain" id="PRO_5045996617" description="HdeA/HdeB family protein" evidence="1">
    <location>
        <begin position="21"/>
        <end position="115"/>
    </location>
</feature>
<keyword evidence="3" id="KW-1185">Reference proteome</keyword>
<dbReference type="RefSeq" id="WP_265963824.1">
    <property type="nucleotide sequence ID" value="NZ_JAPEVI010000003.1"/>
</dbReference>
<reference evidence="2 3" key="1">
    <citation type="journal article" date="2016" name="Int. J. Syst. Evol. Microbiol.">
        <title>Labrenzia salina sp. nov., isolated from the rhizosphere of the halophyte Arthrocnemum macrostachyum.</title>
        <authorList>
            <person name="Camacho M."/>
            <person name="Redondo-Gomez S."/>
            <person name="Rodriguez-Llorente I."/>
            <person name="Rohde M."/>
            <person name="Sproer C."/>
            <person name="Schumann P."/>
            <person name="Klenk H.P."/>
            <person name="Montero-Calasanz M.D.C."/>
        </authorList>
    </citation>
    <scope>NUCLEOTIDE SEQUENCE [LARGE SCALE GENOMIC DNA]</scope>
    <source>
        <strain evidence="2 3">DSM 29163</strain>
    </source>
</reference>
<name>A0ABT3R4F2_9HYPH</name>
<evidence type="ECO:0000313" key="2">
    <source>
        <dbReference type="EMBL" id="MCX2724080.1"/>
    </source>
</evidence>
<proteinExistence type="predicted"/>
<gene>
    <name evidence="2" type="ORF">ON753_17145</name>
</gene>
<protein>
    <recommendedName>
        <fullName evidence="4">HdeA/HdeB family protein</fullName>
    </recommendedName>
</protein>
<sequence length="115" mass="12757">MKRFLCALALLTLTVQGAGAADLYGGLCRLVQPSQLLTIDNNTQLSDEVVRMMTEAVNVADDDKWVASTSPTFTWASEAKAACGIAYGYLRTSTRDEDSLNRCECFHQRMVSYMY</sequence>
<feature type="signal peptide" evidence="1">
    <location>
        <begin position="1"/>
        <end position="20"/>
    </location>
</feature>
<dbReference type="Proteomes" id="UP001300261">
    <property type="component" value="Unassembled WGS sequence"/>
</dbReference>